<protein>
    <submittedName>
        <fullName evidence="1">Uncharacterized protein</fullName>
    </submittedName>
</protein>
<proteinExistence type="predicted"/>
<accession>A0A5E4MB47</accession>
<sequence>MCHGSASNSRNELNNFVTSHNHGSVVIDLYVPFIRDTLGERVVDLSVEFSSKTLYQRNYQ</sequence>
<dbReference type="OrthoDB" id="10476679at2759"/>
<reference evidence="1 2" key="1">
    <citation type="submission" date="2019-08" db="EMBL/GenBank/DDBJ databases">
        <authorList>
            <person name="Alioto T."/>
            <person name="Alioto T."/>
            <person name="Gomez Garrido J."/>
        </authorList>
    </citation>
    <scope>NUCLEOTIDE SEQUENCE [LARGE SCALE GENOMIC DNA]</scope>
</reference>
<keyword evidence="2" id="KW-1185">Reference proteome</keyword>
<evidence type="ECO:0000313" key="1">
    <source>
        <dbReference type="EMBL" id="VVC28680.1"/>
    </source>
</evidence>
<organism evidence="1 2">
    <name type="scientific">Cinara cedri</name>
    <dbReference type="NCBI Taxonomy" id="506608"/>
    <lineage>
        <taxon>Eukaryota</taxon>
        <taxon>Metazoa</taxon>
        <taxon>Ecdysozoa</taxon>
        <taxon>Arthropoda</taxon>
        <taxon>Hexapoda</taxon>
        <taxon>Insecta</taxon>
        <taxon>Pterygota</taxon>
        <taxon>Neoptera</taxon>
        <taxon>Paraneoptera</taxon>
        <taxon>Hemiptera</taxon>
        <taxon>Sternorrhyncha</taxon>
        <taxon>Aphidomorpha</taxon>
        <taxon>Aphidoidea</taxon>
        <taxon>Aphididae</taxon>
        <taxon>Lachninae</taxon>
        <taxon>Cinara</taxon>
    </lineage>
</organism>
<dbReference type="Proteomes" id="UP000325440">
    <property type="component" value="Unassembled WGS sequence"/>
</dbReference>
<name>A0A5E4MB47_9HEMI</name>
<dbReference type="EMBL" id="CABPRJ010000483">
    <property type="protein sequence ID" value="VVC28680.1"/>
    <property type="molecule type" value="Genomic_DNA"/>
</dbReference>
<gene>
    <name evidence="1" type="ORF">CINCED_3A020818</name>
</gene>
<evidence type="ECO:0000313" key="2">
    <source>
        <dbReference type="Proteomes" id="UP000325440"/>
    </source>
</evidence>
<dbReference type="AlphaFoldDB" id="A0A5E4MB47"/>
<feature type="non-terminal residue" evidence="1">
    <location>
        <position position="60"/>
    </location>
</feature>